<comment type="caution">
    <text evidence="1">The sequence shown here is derived from an EMBL/GenBank/DDBJ whole genome shotgun (WGS) entry which is preliminary data.</text>
</comment>
<keyword evidence="2" id="KW-1185">Reference proteome</keyword>
<evidence type="ECO:0000313" key="1">
    <source>
        <dbReference type="EMBL" id="MDR6594410.1"/>
    </source>
</evidence>
<sequence length="212" mass="23228">MTKSKRTRSTPLAAVPHETFANALGQPVDSAEVRAVIDALGGAYEVRALEPSAARYDPDVARTAAWDFPAAPPANGRVATHVGVRDDTVVWITLSSVLVDGVTSDQAVFLRLPHGDEEVFRPRGSDWNWAPAIVRRGTAYLLDLDVGQGHWDGNYKFPLTPRQAEDLRADPLLYREVWDALVRICQSGRFLDDPKTLPDDAQAVIDARCGRG</sequence>
<protein>
    <submittedName>
        <fullName evidence="1">Uncharacterized protein</fullName>
    </submittedName>
</protein>
<organism evidence="1 2">
    <name type="scientific">Saccharothrix longispora</name>
    <dbReference type="NCBI Taxonomy" id="33920"/>
    <lineage>
        <taxon>Bacteria</taxon>
        <taxon>Bacillati</taxon>
        <taxon>Actinomycetota</taxon>
        <taxon>Actinomycetes</taxon>
        <taxon>Pseudonocardiales</taxon>
        <taxon>Pseudonocardiaceae</taxon>
        <taxon>Saccharothrix</taxon>
    </lineage>
</organism>
<dbReference type="RefSeq" id="WP_310307414.1">
    <property type="nucleotide sequence ID" value="NZ_BAAAXB010000001.1"/>
</dbReference>
<dbReference type="EMBL" id="JAVDSG010000001">
    <property type="protein sequence ID" value="MDR6594410.1"/>
    <property type="molecule type" value="Genomic_DNA"/>
</dbReference>
<dbReference type="Proteomes" id="UP001268819">
    <property type="component" value="Unassembled WGS sequence"/>
</dbReference>
<accession>A0ABU1PUT1</accession>
<reference evidence="1 2" key="1">
    <citation type="submission" date="2023-07" db="EMBL/GenBank/DDBJ databases">
        <title>Sequencing the genomes of 1000 actinobacteria strains.</title>
        <authorList>
            <person name="Klenk H.-P."/>
        </authorList>
    </citation>
    <scope>NUCLEOTIDE SEQUENCE [LARGE SCALE GENOMIC DNA]</scope>
    <source>
        <strain evidence="1 2">DSM 43749</strain>
    </source>
</reference>
<name>A0ABU1PUT1_9PSEU</name>
<gene>
    <name evidence="1" type="ORF">J2S66_002794</name>
</gene>
<proteinExistence type="predicted"/>
<evidence type="ECO:0000313" key="2">
    <source>
        <dbReference type="Proteomes" id="UP001268819"/>
    </source>
</evidence>